<keyword evidence="8" id="KW-1185">Reference proteome</keyword>
<dbReference type="UniPathway" id="UPA00109">
    <property type="reaction ID" value="UER00183"/>
</dbReference>
<name>A0A1I3J734_9HYPH</name>
<dbReference type="EMBL" id="FORF01000003">
    <property type="protein sequence ID" value="SFI55926.1"/>
    <property type="molecule type" value="Genomic_DNA"/>
</dbReference>
<dbReference type="STRING" id="1121003.SAMN03080618_00819"/>
<comment type="similarity">
    <text evidence="2">Belongs to the class I fructose-bisphosphate aldolase family.</text>
</comment>
<gene>
    <name evidence="7" type="ORF">SAMN03080618_00819</name>
</gene>
<evidence type="ECO:0000256" key="6">
    <source>
        <dbReference type="ARBA" id="ARBA00029799"/>
    </source>
</evidence>
<evidence type="ECO:0000313" key="8">
    <source>
        <dbReference type="Proteomes" id="UP000242763"/>
    </source>
</evidence>
<dbReference type="SUPFAM" id="SSF51569">
    <property type="entry name" value="Aldolase"/>
    <property type="match status" value="1"/>
</dbReference>
<dbReference type="PANTHER" id="PTHR11627">
    <property type="entry name" value="FRUCTOSE-BISPHOSPHATE ALDOLASE"/>
    <property type="match status" value="1"/>
</dbReference>
<dbReference type="NCBIfam" id="NF003784">
    <property type="entry name" value="PRK05377.1"/>
    <property type="match status" value="1"/>
</dbReference>
<sequence length="303" mass="32625">MSERRDDMVQAMTAQAAGKDGFIAALDQSGGSTPKALKLYGVEEGAWSDEAGMYDLIHQMRTRIIKSPAFTGDKVMGAILFEQTMDRDVDGTPTAQYLWEKRGVVPFLKVDKGLADEKDGVKLMKPMPELDALLERAVAHGVFGTKMRSVIDAANPAGIAAVVAQQFEVGNQILGHGLVPIIEPEVTISIADKAEAEDILLAEIQKNLDKVPAGKQIMLKLTLPTKANLYKPLIDDPRVMRVVALSGGYSRDDANAMLAQNDGMIASFSRALTEGLSAKQSDAEFDAMLGSAIDSIFEASRKA</sequence>
<dbReference type="InterPro" id="IPR000741">
    <property type="entry name" value="FBA_I"/>
</dbReference>
<dbReference type="InterPro" id="IPR013785">
    <property type="entry name" value="Aldolase_TIM"/>
</dbReference>
<accession>A0A1I3J734</accession>
<protein>
    <recommendedName>
        <fullName evidence="3">fructose-bisphosphate aldolase</fullName>
        <ecNumber evidence="3">4.1.2.13</ecNumber>
    </recommendedName>
    <alternativeName>
        <fullName evidence="6">Fructose-bisphosphate aldolase class I</fullName>
    </alternativeName>
</protein>
<evidence type="ECO:0000256" key="4">
    <source>
        <dbReference type="ARBA" id="ARBA00023152"/>
    </source>
</evidence>
<evidence type="ECO:0000256" key="5">
    <source>
        <dbReference type="ARBA" id="ARBA00023239"/>
    </source>
</evidence>
<organism evidence="7 8">
    <name type="scientific">Aquamicrobium aerolatum DSM 21857</name>
    <dbReference type="NCBI Taxonomy" id="1121003"/>
    <lineage>
        <taxon>Bacteria</taxon>
        <taxon>Pseudomonadati</taxon>
        <taxon>Pseudomonadota</taxon>
        <taxon>Alphaproteobacteria</taxon>
        <taxon>Hyphomicrobiales</taxon>
        <taxon>Phyllobacteriaceae</taxon>
        <taxon>Aerobium</taxon>
    </lineage>
</organism>
<dbReference type="GO" id="GO:0004332">
    <property type="term" value="F:fructose-bisphosphate aldolase activity"/>
    <property type="evidence" value="ECO:0007669"/>
    <property type="project" value="UniProtKB-EC"/>
</dbReference>
<evidence type="ECO:0000256" key="2">
    <source>
        <dbReference type="ARBA" id="ARBA00010387"/>
    </source>
</evidence>
<dbReference type="Gene3D" id="3.20.20.70">
    <property type="entry name" value="Aldolase class I"/>
    <property type="match status" value="1"/>
</dbReference>
<evidence type="ECO:0000256" key="3">
    <source>
        <dbReference type="ARBA" id="ARBA00013068"/>
    </source>
</evidence>
<evidence type="ECO:0000313" key="7">
    <source>
        <dbReference type="EMBL" id="SFI55926.1"/>
    </source>
</evidence>
<proteinExistence type="inferred from homology"/>
<dbReference type="AlphaFoldDB" id="A0A1I3J734"/>
<dbReference type="EC" id="4.1.2.13" evidence="3"/>
<keyword evidence="4" id="KW-0324">Glycolysis</keyword>
<evidence type="ECO:0000256" key="1">
    <source>
        <dbReference type="ARBA" id="ARBA00004714"/>
    </source>
</evidence>
<dbReference type="Pfam" id="PF00274">
    <property type="entry name" value="Glycolytic"/>
    <property type="match status" value="1"/>
</dbReference>
<dbReference type="GO" id="GO:0006096">
    <property type="term" value="P:glycolytic process"/>
    <property type="evidence" value="ECO:0007669"/>
    <property type="project" value="UniProtKB-UniPathway"/>
</dbReference>
<keyword evidence="5" id="KW-0456">Lyase</keyword>
<comment type="pathway">
    <text evidence="1">Carbohydrate degradation; glycolysis; D-glyceraldehyde 3-phosphate and glycerone phosphate from D-glucose: step 4/4.</text>
</comment>
<reference evidence="8" key="1">
    <citation type="submission" date="2016-10" db="EMBL/GenBank/DDBJ databases">
        <authorList>
            <person name="Varghese N."/>
            <person name="Submissions S."/>
        </authorList>
    </citation>
    <scope>NUCLEOTIDE SEQUENCE [LARGE SCALE GENOMIC DNA]</scope>
    <source>
        <strain evidence="8">DSM 21857</strain>
    </source>
</reference>
<dbReference type="Proteomes" id="UP000242763">
    <property type="component" value="Unassembled WGS sequence"/>
</dbReference>